<comment type="caution">
    <text evidence="9">The sequence shown here is derived from an EMBL/GenBank/DDBJ whole genome shotgun (WGS) entry which is preliminary data.</text>
</comment>
<name>A0A562TTX6_9SPHI</name>
<dbReference type="CDD" id="cd00075">
    <property type="entry name" value="HATPase"/>
    <property type="match status" value="1"/>
</dbReference>
<dbReference type="GO" id="GO:0005886">
    <property type="term" value="C:plasma membrane"/>
    <property type="evidence" value="ECO:0007669"/>
    <property type="project" value="TreeGrafter"/>
</dbReference>
<protein>
    <recommendedName>
        <fullName evidence="2">histidine kinase</fullName>
        <ecNumber evidence="2">2.7.13.3</ecNumber>
    </recommendedName>
</protein>
<proteinExistence type="predicted"/>
<evidence type="ECO:0000256" key="5">
    <source>
        <dbReference type="ARBA" id="ARBA00022777"/>
    </source>
</evidence>
<dbReference type="AlphaFoldDB" id="A0A562TTX6"/>
<keyword evidence="3" id="KW-0597">Phosphoprotein</keyword>
<reference evidence="9 10" key="1">
    <citation type="submission" date="2019-07" db="EMBL/GenBank/DDBJ databases">
        <title>Genomic Encyclopedia of Archaeal and Bacterial Type Strains, Phase II (KMG-II): from individual species to whole genera.</title>
        <authorList>
            <person name="Goeker M."/>
        </authorList>
    </citation>
    <scope>NUCLEOTIDE SEQUENCE [LARGE SCALE GENOMIC DNA]</scope>
    <source>
        <strain evidence="9 10">ATCC BAA-1854</strain>
    </source>
</reference>
<evidence type="ECO:0000256" key="7">
    <source>
        <dbReference type="SAM" id="Phobius"/>
    </source>
</evidence>
<evidence type="ECO:0000256" key="1">
    <source>
        <dbReference type="ARBA" id="ARBA00000085"/>
    </source>
</evidence>
<keyword evidence="6" id="KW-0902">Two-component regulatory system</keyword>
<keyword evidence="10" id="KW-1185">Reference proteome</keyword>
<dbReference type="EMBL" id="VLLI01000012">
    <property type="protein sequence ID" value="TWI96654.1"/>
    <property type="molecule type" value="Genomic_DNA"/>
</dbReference>
<dbReference type="InterPro" id="IPR036890">
    <property type="entry name" value="HATPase_C_sf"/>
</dbReference>
<dbReference type="Gene3D" id="3.30.565.10">
    <property type="entry name" value="Histidine kinase-like ATPase, C-terminal domain"/>
    <property type="match status" value="1"/>
</dbReference>
<evidence type="ECO:0000256" key="6">
    <source>
        <dbReference type="ARBA" id="ARBA00023012"/>
    </source>
</evidence>
<dbReference type="GO" id="GO:0004721">
    <property type="term" value="F:phosphoprotein phosphatase activity"/>
    <property type="evidence" value="ECO:0007669"/>
    <property type="project" value="TreeGrafter"/>
</dbReference>
<dbReference type="InterPro" id="IPR003594">
    <property type="entry name" value="HATPase_dom"/>
</dbReference>
<accession>A0A562TTX6</accession>
<keyword evidence="5" id="KW-0418">Kinase</keyword>
<dbReference type="OrthoDB" id="921707at2"/>
<evidence type="ECO:0000256" key="4">
    <source>
        <dbReference type="ARBA" id="ARBA00022679"/>
    </source>
</evidence>
<keyword evidence="7" id="KW-1133">Transmembrane helix</keyword>
<evidence type="ECO:0000256" key="3">
    <source>
        <dbReference type="ARBA" id="ARBA00022553"/>
    </source>
</evidence>
<gene>
    <name evidence="9" type="ORF">JN11_03765</name>
</gene>
<dbReference type="SUPFAM" id="SSF47384">
    <property type="entry name" value="Homodimeric domain of signal transducing histidine kinase"/>
    <property type="match status" value="1"/>
</dbReference>
<sequence>MKKRLTFTFILAAITVTGILSFQTYWVYTSYRTAEHNFDRDMVYALQESLDAYPLKVSKLPTSLAGSSPYLSVAEAVPDEPLPAKSYGPNKIAHDAVRLHQVTVSPANLVAVQEMVARLIAESSQKPLNMSVLAALYQSALTKYHIVHPFKLILINQSKIQPGDITANVKFSKYKDAVKVEITDARQYLLSQNIAPALLSVLLILLSGSSLYYMGLIIRRQVKLDGIKNDFINNVTHELRTPISILKSTHDSLLHFSDLSDIDKTKRHLNINVDILDKLDKNVDRILDITRHEQGIKVTNYQLINIDHLMNDVINRFAAFGAHGIEYQSGLVNKLISTDSYIIDTVVTNLVDNAIKYSREDVNIQIITSLAGKGWKLQVKDNGIGISDQNLPYIFDKFYRVPSGNIHDVKGYGLGLSYVKLLINNLKGTLSVKSKLGTGTTFTIKFPGNE</sequence>
<feature type="transmembrane region" description="Helical" evidence="7">
    <location>
        <begin position="194"/>
        <end position="214"/>
    </location>
</feature>
<dbReference type="InterPro" id="IPR050351">
    <property type="entry name" value="BphY/WalK/GraS-like"/>
</dbReference>
<dbReference type="GO" id="GO:0016036">
    <property type="term" value="P:cellular response to phosphate starvation"/>
    <property type="evidence" value="ECO:0007669"/>
    <property type="project" value="TreeGrafter"/>
</dbReference>
<dbReference type="Proteomes" id="UP000317010">
    <property type="component" value="Unassembled WGS sequence"/>
</dbReference>
<dbReference type="Pfam" id="PF02518">
    <property type="entry name" value="HATPase_c"/>
    <property type="match status" value="1"/>
</dbReference>
<organism evidence="9 10">
    <name type="scientific">Mucilaginibacter frigoritolerans</name>
    <dbReference type="NCBI Taxonomy" id="652788"/>
    <lineage>
        <taxon>Bacteria</taxon>
        <taxon>Pseudomonadati</taxon>
        <taxon>Bacteroidota</taxon>
        <taxon>Sphingobacteriia</taxon>
        <taxon>Sphingobacteriales</taxon>
        <taxon>Sphingobacteriaceae</taxon>
        <taxon>Mucilaginibacter</taxon>
    </lineage>
</organism>
<evidence type="ECO:0000313" key="10">
    <source>
        <dbReference type="Proteomes" id="UP000317010"/>
    </source>
</evidence>
<keyword evidence="4" id="KW-0808">Transferase</keyword>
<dbReference type="PANTHER" id="PTHR45453:SF1">
    <property type="entry name" value="PHOSPHATE REGULON SENSOR PROTEIN PHOR"/>
    <property type="match status" value="1"/>
</dbReference>
<evidence type="ECO:0000259" key="8">
    <source>
        <dbReference type="PROSITE" id="PS50109"/>
    </source>
</evidence>
<evidence type="ECO:0000256" key="2">
    <source>
        <dbReference type="ARBA" id="ARBA00012438"/>
    </source>
</evidence>
<evidence type="ECO:0000313" key="9">
    <source>
        <dbReference type="EMBL" id="TWI96654.1"/>
    </source>
</evidence>
<dbReference type="SUPFAM" id="SSF55874">
    <property type="entry name" value="ATPase domain of HSP90 chaperone/DNA topoisomerase II/histidine kinase"/>
    <property type="match status" value="1"/>
</dbReference>
<dbReference type="Gene3D" id="1.10.287.130">
    <property type="match status" value="1"/>
</dbReference>
<dbReference type="EC" id="2.7.13.3" evidence="2"/>
<keyword evidence="7" id="KW-0812">Transmembrane</keyword>
<dbReference type="GO" id="GO:0000155">
    <property type="term" value="F:phosphorelay sensor kinase activity"/>
    <property type="evidence" value="ECO:0007669"/>
    <property type="project" value="InterPro"/>
</dbReference>
<dbReference type="PRINTS" id="PR00344">
    <property type="entry name" value="BCTRLSENSOR"/>
</dbReference>
<dbReference type="SMART" id="SM00388">
    <property type="entry name" value="HisKA"/>
    <property type="match status" value="1"/>
</dbReference>
<dbReference type="Pfam" id="PF00512">
    <property type="entry name" value="HisKA"/>
    <property type="match status" value="1"/>
</dbReference>
<dbReference type="InterPro" id="IPR005467">
    <property type="entry name" value="His_kinase_dom"/>
</dbReference>
<dbReference type="InterPro" id="IPR003661">
    <property type="entry name" value="HisK_dim/P_dom"/>
</dbReference>
<dbReference type="CDD" id="cd00082">
    <property type="entry name" value="HisKA"/>
    <property type="match status" value="1"/>
</dbReference>
<dbReference type="PROSITE" id="PS50109">
    <property type="entry name" value="HIS_KIN"/>
    <property type="match status" value="1"/>
</dbReference>
<feature type="domain" description="Histidine kinase" evidence="8">
    <location>
        <begin position="234"/>
        <end position="450"/>
    </location>
</feature>
<keyword evidence="7" id="KW-0472">Membrane</keyword>
<dbReference type="InterPro" id="IPR036097">
    <property type="entry name" value="HisK_dim/P_sf"/>
</dbReference>
<comment type="catalytic activity">
    <reaction evidence="1">
        <text>ATP + protein L-histidine = ADP + protein N-phospho-L-histidine.</text>
        <dbReference type="EC" id="2.7.13.3"/>
    </reaction>
</comment>
<dbReference type="PANTHER" id="PTHR45453">
    <property type="entry name" value="PHOSPHATE REGULON SENSOR PROTEIN PHOR"/>
    <property type="match status" value="1"/>
</dbReference>
<dbReference type="RefSeq" id="WP_144914951.1">
    <property type="nucleotide sequence ID" value="NZ_VLLI01000012.1"/>
</dbReference>
<dbReference type="SMART" id="SM00387">
    <property type="entry name" value="HATPase_c"/>
    <property type="match status" value="1"/>
</dbReference>
<dbReference type="InterPro" id="IPR004358">
    <property type="entry name" value="Sig_transdc_His_kin-like_C"/>
</dbReference>